<dbReference type="GO" id="GO:0022857">
    <property type="term" value="F:transmembrane transporter activity"/>
    <property type="evidence" value="ECO:0007669"/>
    <property type="project" value="InterPro"/>
</dbReference>
<dbReference type="Pfam" id="PF02653">
    <property type="entry name" value="BPD_transp_2"/>
    <property type="match status" value="1"/>
</dbReference>
<name>A0A4M3JXS5_STREE</name>
<dbReference type="PANTHER" id="PTHR32196:SF69">
    <property type="entry name" value="BRANCHED-CHAIN AMINO ACID TRANSPORT SYSTEM, PERMEASE PROTEIN"/>
    <property type="match status" value="1"/>
</dbReference>
<proteinExistence type="predicted"/>
<gene>
    <name evidence="6" type="ORF">SAMEA3381574_01104</name>
</gene>
<dbReference type="InterPro" id="IPR001851">
    <property type="entry name" value="ABC_transp_permease"/>
</dbReference>
<dbReference type="PANTHER" id="PTHR32196">
    <property type="entry name" value="ABC TRANSPORTER PERMEASE PROTEIN YPHD-RELATED-RELATED"/>
    <property type="match status" value="1"/>
</dbReference>
<sequence length="149" mass="15610">MNFVLSSLSEGLLWSIMAIGVYLTFRILDIADMTAEGAFPLGAAVVVSQIQAGANPWLATLLALLAGMVAGLVSGMLHTKMKIPALLTGLYSINIKIMGSVPNLSLGDSATVFKQLASLGLTNEGAVFSLSLVCLLLVWSCVRLGIISR</sequence>
<dbReference type="GO" id="GO:0005886">
    <property type="term" value="C:plasma membrane"/>
    <property type="evidence" value="ECO:0007669"/>
    <property type="project" value="UniProtKB-SubCell"/>
</dbReference>
<keyword evidence="3" id="KW-0812">Transmembrane</keyword>
<evidence type="ECO:0000313" key="7">
    <source>
        <dbReference type="Proteomes" id="UP000304540"/>
    </source>
</evidence>
<organism evidence="6 7">
    <name type="scientific">Streptococcus pneumoniae</name>
    <dbReference type="NCBI Taxonomy" id="1313"/>
    <lineage>
        <taxon>Bacteria</taxon>
        <taxon>Bacillati</taxon>
        <taxon>Bacillota</taxon>
        <taxon>Bacilli</taxon>
        <taxon>Lactobacillales</taxon>
        <taxon>Streptococcaceae</taxon>
        <taxon>Streptococcus</taxon>
    </lineage>
</organism>
<evidence type="ECO:0000256" key="2">
    <source>
        <dbReference type="ARBA" id="ARBA00022475"/>
    </source>
</evidence>
<keyword evidence="5" id="KW-0472">Membrane</keyword>
<dbReference type="EMBL" id="CABABW010000008">
    <property type="protein sequence ID" value="VRI35919.1"/>
    <property type="molecule type" value="Genomic_DNA"/>
</dbReference>
<evidence type="ECO:0000256" key="1">
    <source>
        <dbReference type="ARBA" id="ARBA00004651"/>
    </source>
</evidence>
<dbReference type="AlphaFoldDB" id="A0A4M3JXS5"/>
<evidence type="ECO:0000256" key="5">
    <source>
        <dbReference type="ARBA" id="ARBA00023136"/>
    </source>
</evidence>
<comment type="subcellular location">
    <subcellularLocation>
        <location evidence="1">Cell membrane</location>
        <topology evidence="1">Multi-pass membrane protein</topology>
    </subcellularLocation>
</comment>
<protein>
    <submittedName>
        <fullName evidence="6">ABC transporter permease</fullName>
    </submittedName>
</protein>
<evidence type="ECO:0000313" key="6">
    <source>
        <dbReference type="EMBL" id="VRI35919.1"/>
    </source>
</evidence>
<evidence type="ECO:0000256" key="3">
    <source>
        <dbReference type="ARBA" id="ARBA00022692"/>
    </source>
</evidence>
<accession>A0A4M3JXS5</accession>
<evidence type="ECO:0000256" key="4">
    <source>
        <dbReference type="ARBA" id="ARBA00022989"/>
    </source>
</evidence>
<reference evidence="6 7" key="1">
    <citation type="submission" date="2019-04" db="EMBL/GenBank/DDBJ databases">
        <authorList>
            <consortium name="Pathogen Informatics"/>
        </authorList>
    </citation>
    <scope>NUCLEOTIDE SEQUENCE [LARGE SCALE GENOMIC DNA]</scope>
    <source>
        <strain evidence="6 7">GPSC232</strain>
    </source>
</reference>
<keyword evidence="4" id="KW-1133">Transmembrane helix</keyword>
<keyword evidence="2" id="KW-1003">Cell membrane</keyword>
<dbReference type="Proteomes" id="UP000304540">
    <property type="component" value="Unassembled WGS sequence"/>
</dbReference>